<reference evidence="2 3" key="1">
    <citation type="submission" date="2021-06" db="EMBL/GenBank/DDBJ databases">
        <title>Complete genome sequence of the secondary alcohol utilizing methanogen Methanospirillum hungatei strain GP1.</title>
        <authorList>
            <person name="Day L.A."/>
            <person name="Costa K.C."/>
        </authorList>
    </citation>
    <scope>NUCLEOTIDE SEQUENCE [LARGE SCALE GENOMIC DNA]</scope>
    <source>
        <strain evidence="2 3">GP1</strain>
    </source>
</reference>
<feature type="transmembrane region" description="Helical" evidence="1">
    <location>
        <begin position="387"/>
        <end position="408"/>
    </location>
</feature>
<feature type="transmembrane region" description="Helical" evidence="1">
    <location>
        <begin position="43"/>
        <end position="66"/>
    </location>
</feature>
<keyword evidence="1" id="KW-1133">Transmembrane helix</keyword>
<evidence type="ECO:0000313" key="2">
    <source>
        <dbReference type="EMBL" id="QXO95185.1"/>
    </source>
</evidence>
<feature type="transmembrane region" description="Helical" evidence="1">
    <location>
        <begin position="154"/>
        <end position="173"/>
    </location>
</feature>
<dbReference type="EMBL" id="CP077107">
    <property type="protein sequence ID" value="QXO95185.1"/>
    <property type="molecule type" value="Genomic_DNA"/>
</dbReference>
<dbReference type="OrthoDB" id="213464at2157"/>
<feature type="transmembrane region" description="Helical" evidence="1">
    <location>
        <begin position="125"/>
        <end position="147"/>
    </location>
</feature>
<keyword evidence="1" id="KW-0812">Transmembrane</keyword>
<proteinExistence type="predicted"/>
<sequence length="422" mass="47054">MDNPVQEKRGTYPLPGPGLLIALSSSGWVGLLSLISFGADSGYAFVGITFLTLLFKYALITGLARFTIATGTDIFTGLGTIPGPKNWVIWMMNGILYIEIFMLGYSSQIVVRLFNELFGVNLNPFHVIIGIFGLLFLLVALDSYWFFREILIRAILFIMLGFGLLILSITIPIDELTAGIIPDLNTYIGVYETGIILSSVGSGFSLLFYSVWMVSHLRGKVSEQEKPEILRRARIDAGLGMAILFLLCGLFYSIGYVFFYEHGLGAPEPDLTLEAIFTVMNLGIYGNMIFAGVCITALFCSLLGGLYGRAQVLEVTLPRTIPGFFMSKKKYLCIVFVLVLSAVFSDFFFTQTMVREFIAIRMILFSILGILLIWIDRSLHVQDRGSVWWYIIMATGTVASFIIGINLIERYIQIPFSFLLNL</sequence>
<feature type="transmembrane region" description="Helical" evidence="1">
    <location>
        <begin position="357"/>
        <end position="375"/>
    </location>
</feature>
<feature type="transmembrane region" description="Helical" evidence="1">
    <location>
        <begin position="288"/>
        <end position="310"/>
    </location>
</feature>
<organism evidence="2 3">
    <name type="scientific">Methanospirillum hungatei</name>
    <dbReference type="NCBI Taxonomy" id="2203"/>
    <lineage>
        <taxon>Archaea</taxon>
        <taxon>Methanobacteriati</taxon>
        <taxon>Methanobacteriota</taxon>
        <taxon>Stenosarchaea group</taxon>
        <taxon>Methanomicrobia</taxon>
        <taxon>Methanomicrobiales</taxon>
        <taxon>Methanospirillaceae</taxon>
        <taxon>Methanospirillum</taxon>
    </lineage>
</organism>
<feature type="transmembrane region" description="Helical" evidence="1">
    <location>
        <begin position="87"/>
        <end position="105"/>
    </location>
</feature>
<feature type="transmembrane region" description="Helical" evidence="1">
    <location>
        <begin position="331"/>
        <end position="351"/>
    </location>
</feature>
<protein>
    <submittedName>
        <fullName evidence="2">Divalent metal cation transporter</fullName>
    </submittedName>
</protein>
<keyword evidence="1" id="KW-0472">Membrane</keyword>
<dbReference type="Proteomes" id="UP000694228">
    <property type="component" value="Chromosome"/>
</dbReference>
<feature type="transmembrane region" description="Helical" evidence="1">
    <location>
        <begin position="12"/>
        <end position="37"/>
    </location>
</feature>
<feature type="transmembrane region" description="Helical" evidence="1">
    <location>
        <begin position="235"/>
        <end position="259"/>
    </location>
</feature>
<feature type="transmembrane region" description="Helical" evidence="1">
    <location>
        <begin position="193"/>
        <end position="214"/>
    </location>
</feature>
<accession>A0A8F5ZF72</accession>
<evidence type="ECO:0000313" key="3">
    <source>
        <dbReference type="Proteomes" id="UP000694228"/>
    </source>
</evidence>
<evidence type="ECO:0000256" key="1">
    <source>
        <dbReference type="SAM" id="Phobius"/>
    </source>
</evidence>
<name>A0A8F5ZF72_METHU</name>
<gene>
    <name evidence="2" type="ORF">KSK55_01865</name>
</gene>
<dbReference type="AlphaFoldDB" id="A0A8F5ZF72"/>